<dbReference type="EMBL" id="SIDB01000007">
    <property type="protein sequence ID" value="KAI3430361.1"/>
    <property type="molecule type" value="Genomic_DNA"/>
</dbReference>
<evidence type="ECO:0000256" key="2">
    <source>
        <dbReference type="ARBA" id="ARBA00009063"/>
    </source>
</evidence>
<keyword evidence="3" id="KW-0813">Transport</keyword>
<evidence type="ECO:0000256" key="1">
    <source>
        <dbReference type="ARBA" id="ARBA00004211"/>
    </source>
</evidence>
<feature type="compositionally biased region" description="Low complexity" evidence="9">
    <location>
        <begin position="192"/>
        <end position="223"/>
    </location>
</feature>
<accession>A0A9D4YWI4</accession>
<feature type="region of interest" description="Disordered" evidence="9">
    <location>
        <begin position="189"/>
        <end position="228"/>
    </location>
</feature>
<reference evidence="12" key="1">
    <citation type="journal article" date="2019" name="Plant J.">
        <title>Chlorella vulgaris genome assembly and annotation reveals the molecular basis for metabolic acclimation to high light conditions.</title>
        <authorList>
            <person name="Cecchin M."/>
            <person name="Marcolungo L."/>
            <person name="Rossato M."/>
            <person name="Girolomoni L."/>
            <person name="Cosentino E."/>
            <person name="Cuine S."/>
            <person name="Li-Beisson Y."/>
            <person name="Delledonne M."/>
            <person name="Ballottari M."/>
        </authorList>
    </citation>
    <scope>NUCLEOTIDE SEQUENCE</scope>
    <source>
        <strain evidence="12">211/11P</strain>
    </source>
</reference>
<gene>
    <name evidence="12" type="ORF">D9Q98_004956</name>
</gene>
<dbReference type="InterPro" id="IPR010989">
    <property type="entry name" value="SNARE"/>
</dbReference>
<feature type="domain" description="SNARE-complex protein Syntaxin-18 N-terminal" evidence="11">
    <location>
        <begin position="1"/>
        <end position="82"/>
    </location>
</feature>
<comment type="similarity">
    <text evidence="2">Belongs to the syntaxin family.</text>
</comment>
<evidence type="ECO:0000256" key="6">
    <source>
        <dbReference type="ARBA" id="ARBA00022989"/>
    </source>
</evidence>
<evidence type="ECO:0000313" key="12">
    <source>
        <dbReference type="EMBL" id="KAI3430361.1"/>
    </source>
</evidence>
<evidence type="ECO:0000313" key="13">
    <source>
        <dbReference type="Proteomes" id="UP001055712"/>
    </source>
</evidence>
<keyword evidence="8 10" id="KW-0472">Membrane</keyword>
<dbReference type="GO" id="GO:0005783">
    <property type="term" value="C:endoplasmic reticulum"/>
    <property type="evidence" value="ECO:0007669"/>
    <property type="project" value="TreeGrafter"/>
</dbReference>
<keyword evidence="6 10" id="KW-1133">Transmembrane helix</keyword>
<evidence type="ECO:0000256" key="5">
    <source>
        <dbReference type="ARBA" id="ARBA00022927"/>
    </source>
</evidence>
<evidence type="ECO:0000256" key="4">
    <source>
        <dbReference type="ARBA" id="ARBA00022692"/>
    </source>
</evidence>
<dbReference type="PANTHER" id="PTHR15959:SF0">
    <property type="entry name" value="SYNTAXIN-18"/>
    <property type="match status" value="1"/>
</dbReference>
<feature type="transmembrane region" description="Helical" evidence="10">
    <location>
        <begin position="312"/>
        <end position="330"/>
    </location>
</feature>
<dbReference type="GO" id="GO:0031201">
    <property type="term" value="C:SNARE complex"/>
    <property type="evidence" value="ECO:0007669"/>
    <property type="project" value="TreeGrafter"/>
</dbReference>
<reference evidence="12" key="2">
    <citation type="submission" date="2020-11" db="EMBL/GenBank/DDBJ databases">
        <authorList>
            <person name="Cecchin M."/>
            <person name="Marcolungo L."/>
            <person name="Rossato M."/>
            <person name="Girolomoni L."/>
            <person name="Cosentino E."/>
            <person name="Cuine S."/>
            <person name="Li-Beisson Y."/>
            <person name="Delledonne M."/>
            <person name="Ballottari M."/>
        </authorList>
    </citation>
    <scope>NUCLEOTIDE SEQUENCE</scope>
    <source>
        <strain evidence="12">211/11P</strain>
        <tissue evidence="12">Whole cell</tissue>
    </source>
</reference>
<evidence type="ECO:0000256" key="10">
    <source>
        <dbReference type="SAM" id="Phobius"/>
    </source>
</evidence>
<keyword evidence="4 10" id="KW-0812">Transmembrane</keyword>
<dbReference type="Gene3D" id="1.20.5.110">
    <property type="match status" value="1"/>
</dbReference>
<keyword evidence="7" id="KW-0175">Coiled coil</keyword>
<dbReference type="Proteomes" id="UP001055712">
    <property type="component" value="Unassembled WGS sequence"/>
</dbReference>
<sequence length="332" mass="36277">MDITAAFQAAVLQAAQSAALSPDAIARLRQRQILRSLAAKTAFTKAAIEVANNVSGLRAYLREHQRDYAQLGRLSEAERDRIEEEVGAYVRSCSANIDKLQQMLAAAPPGAGASPSRAAAAPNTDLMAHRQGQVLIAAERLRSAAALFDRLRSLRYQQLQAAEAARARRMPQASLQPPVQTTAELHARLQQSASAAAAADGWRPQQQQQQQQQQPGGAAPANGLQGGGQRQLEMENQALQLELLGMNDQVQHTERTVREIATLNQMFSTAIMQQGEQIEKLYGEAVQATLNIDRANVQLGKAIKTNTAARKYMIVFFLVASLCILFLDWWNS</sequence>
<organism evidence="12 13">
    <name type="scientific">Chlorella vulgaris</name>
    <name type="common">Green alga</name>
    <dbReference type="NCBI Taxonomy" id="3077"/>
    <lineage>
        <taxon>Eukaryota</taxon>
        <taxon>Viridiplantae</taxon>
        <taxon>Chlorophyta</taxon>
        <taxon>core chlorophytes</taxon>
        <taxon>Trebouxiophyceae</taxon>
        <taxon>Chlorellales</taxon>
        <taxon>Chlorellaceae</taxon>
        <taxon>Chlorella clade</taxon>
        <taxon>Chlorella</taxon>
    </lineage>
</organism>
<comment type="subcellular location">
    <subcellularLocation>
        <location evidence="1">Membrane</location>
        <topology evidence="1">Single-pass type IV membrane protein</topology>
    </subcellularLocation>
</comment>
<protein>
    <recommendedName>
        <fullName evidence="11">SNARE-complex protein Syntaxin-18 N-terminal domain-containing protein</fullName>
    </recommendedName>
</protein>
<dbReference type="InterPro" id="IPR019529">
    <property type="entry name" value="Syntaxin-18_N"/>
</dbReference>
<dbReference type="SUPFAM" id="SSF47661">
    <property type="entry name" value="t-snare proteins"/>
    <property type="match status" value="1"/>
</dbReference>
<evidence type="ECO:0000256" key="7">
    <source>
        <dbReference type="ARBA" id="ARBA00023054"/>
    </source>
</evidence>
<dbReference type="GO" id="GO:0015031">
    <property type="term" value="P:protein transport"/>
    <property type="evidence" value="ECO:0007669"/>
    <property type="project" value="UniProtKB-KW"/>
</dbReference>
<keyword evidence="13" id="KW-1185">Reference proteome</keyword>
<proteinExistence type="inferred from homology"/>
<dbReference type="Pfam" id="PF10496">
    <property type="entry name" value="Syntaxin-18_N"/>
    <property type="match status" value="1"/>
</dbReference>
<evidence type="ECO:0000259" key="11">
    <source>
        <dbReference type="Pfam" id="PF10496"/>
    </source>
</evidence>
<evidence type="ECO:0000256" key="9">
    <source>
        <dbReference type="SAM" id="MobiDB-lite"/>
    </source>
</evidence>
<evidence type="ECO:0000256" key="8">
    <source>
        <dbReference type="ARBA" id="ARBA00023136"/>
    </source>
</evidence>
<dbReference type="OrthoDB" id="342981at2759"/>
<keyword evidence="5" id="KW-0653">Protein transport</keyword>
<dbReference type="PANTHER" id="PTHR15959">
    <property type="entry name" value="SYNTAXIN-18"/>
    <property type="match status" value="1"/>
</dbReference>
<evidence type="ECO:0000256" key="3">
    <source>
        <dbReference type="ARBA" id="ARBA00022448"/>
    </source>
</evidence>
<comment type="caution">
    <text evidence="12">The sequence shown here is derived from an EMBL/GenBank/DDBJ whole genome shotgun (WGS) entry which is preliminary data.</text>
</comment>
<name>A0A9D4YWI4_CHLVU</name>
<dbReference type="GO" id="GO:0006890">
    <property type="term" value="P:retrograde vesicle-mediated transport, Golgi to endoplasmic reticulum"/>
    <property type="evidence" value="ECO:0007669"/>
    <property type="project" value="TreeGrafter"/>
</dbReference>
<dbReference type="AlphaFoldDB" id="A0A9D4YWI4"/>